<comment type="domain">
    <text evidence="4">Contains a large N-terminal NADP-binding domain, and a smaller C-terminal substrate-binding domain.</text>
</comment>
<evidence type="ECO:0000256" key="3">
    <source>
        <dbReference type="ARBA" id="ARBA00023277"/>
    </source>
</evidence>
<name>A0ABW9KIY5_9BACT</name>
<dbReference type="InterPro" id="IPR011912">
    <property type="entry name" value="Heptose_epim"/>
</dbReference>
<protein>
    <recommendedName>
        <fullName evidence="4">ADP-L-glycero-D-manno-heptose-6-epimerase</fullName>
        <ecNumber evidence="4">5.1.3.20</ecNumber>
    </recommendedName>
    <alternativeName>
        <fullName evidence="4">ADP-L-glycero-beta-D-manno-heptose-6-epimerase</fullName>
        <shortName evidence="4">ADP-glyceromanno-heptose 6-epimerase</shortName>
        <shortName evidence="4">ADP-hep 6-epimerase</shortName>
        <shortName evidence="4">AGME</shortName>
    </alternativeName>
</protein>
<feature type="binding site" evidence="4">
    <location>
        <position position="290"/>
    </location>
    <ligand>
        <name>substrate</name>
    </ligand>
</feature>
<dbReference type="InterPro" id="IPR036291">
    <property type="entry name" value="NAD(P)-bd_dom_sf"/>
</dbReference>
<feature type="binding site" evidence="4">
    <location>
        <position position="225"/>
    </location>
    <ligand>
        <name>substrate</name>
    </ligand>
</feature>
<feature type="binding site" evidence="4">
    <location>
        <position position="196"/>
    </location>
    <ligand>
        <name>substrate</name>
    </ligand>
</feature>
<keyword evidence="1 4" id="KW-0521">NADP</keyword>
<feature type="binding site" evidence="4">
    <location>
        <position position="96"/>
    </location>
    <ligand>
        <name>NADP(+)</name>
        <dbReference type="ChEBI" id="CHEBI:58349"/>
    </ligand>
</feature>
<comment type="caution">
    <text evidence="4">Lacks conserved residue(s) required for the propagation of feature annotation.</text>
</comment>
<dbReference type="PANTHER" id="PTHR43103:SF3">
    <property type="entry name" value="ADP-L-GLYCERO-D-MANNO-HEPTOSE-6-EPIMERASE"/>
    <property type="match status" value="1"/>
</dbReference>
<feature type="binding site" evidence="4">
    <location>
        <position position="40"/>
    </location>
    <ligand>
        <name>NADP(+)</name>
        <dbReference type="ChEBI" id="CHEBI:58349"/>
    </ligand>
</feature>
<comment type="pathway">
    <text evidence="4">Nucleotide-sugar biosynthesis; ADP-L-glycero-beta-D-manno-heptose biosynthesis; ADP-L-glycero-beta-D-manno-heptose from D-glycero-beta-D-manno-heptose 7-phosphate: step 4/4.</text>
</comment>
<gene>
    <name evidence="6" type="primary">rfaD</name>
    <name evidence="4" type="synonym">hldD</name>
    <name evidence="6" type="ORF">ACK2TP_07185</name>
</gene>
<keyword evidence="2 4" id="KW-0413">Isomerase</keyword>
<evidence type="ECO:0000256" key="1">
    <source>
        <dbReference type="ARBA" id="ARBA00022857"/>
    </source>
</evidence>
<sequence>MKTTVVTGAAGFIGRNVVAELNRRGNAELLLVDRLGTDERWKNLVGLEYEHLISPEEFLDRLHDLGEAELPEIDSIVHLGACSSTTERDADFLLRNNYAYTRALCEWSQAKGVRLVYASSAATYGDGSLGYDDSDALTPGLKPLNMYGYSKHMFDLWALKHGLFTKSENPIAGLKYFNVYGPYEDHKDDMRSVVNKSFGQIGDGSGKVQLFKSHRQDYRDGEQMRDFVYVKDAVDVTLYLAEHREIGGLFNCGTGTARTWNDLVTAVYAAMGHRPQIEYIDMPETLQGKYQYFTEAKMDKLRAAGYNQPFTTLEEGVRDYVTTYLNARS</sequence>
<keyword evidence="7" id="KW-1185">Reference proteome</keyword>
<comment type="subunit">
    <text evidence="4">Homopentamer.</text>
</comment>
<proteinExistence type="inferred from homology"/>
<dbReference type="EMBL" id="JBJYXY010000001">
    <property type="protein sequence ID" value="MFN2975542.1"/>
    <property type="molecule type" value="Genomic_DNA"/>
</dbReference>
<keyword evidence="3 4" id="KW-0119">Carbohydrate metabolism</keyword>
<dbReference type="SUPFAM" id="SSF51735">
    <property type="entry name" value="NAD(P)-binding Rossmann-fold domains"/>
    <property type="match status" value="1"/>
</dbReference>
<dbReference type="GO" id="GO:0008712">
    <property type="term" value="F:ADP-glyceromanno-heptose 6-epimerase activity"/>
    <property type="evidence" value="ECO:0007669"/>
    <property type="project" value="UniProtKB-EC"/>
</dbReference>
<feature type="binding site" evidence="4">
    <location>
        <begin position="33"/>
        <end position="34"/>
    </location>
    <ligand>
        <name>NADP(+)</name>
        <dbReference type="ChEBI" id="CHEBI:58349"/>
    </ligand>
</feature>
<dbReference type="Proteomes" id="UP001634747">
    <property type="component" value="Unassembled WGS sequence"/>
</dbReference>
<reference evidence="6 7" key="1">
    <citation type="submission" date="2024-12" db="EMBL/GenBank/DDBJ databases">
        <authorList>
            <person name="Lee Y."/>
        </authorList>
    </citation>
    <scope>NUCLEOTIDE SEQUENCE [LARGE SCALE GENOMIC DNA]</scope>
    <source>
        <strain evidence="6 7">03SUJ4</strain>
    </source>
</reference>
<comment type="function">
    <text evidence="4">Catalyzes the interconversion between ADP-D-glycero-beta-D-manno-heptose and ADP-L-glycero-beta-D-manno-heptose via an epimerization at carbon 6 of the heptose.</text>
</comment>
<comment type="cofactor">
    <cofactor evidence="4">
        <name>NADP(+)</name>
        <dbReference type="ChEBI" id="CHEBI:58349"/>
    </cofactor>
    <text evidence="4">Binds 1 NADP(+) per subunit.</text>
</comment>
<dbReference type="Gene3D" id="3.90.25.10">
    <property type="entry name" value="UDP-galactose 4-epimerase, domain 1"/>
    <property type="match status" value="1"/>
</dbReference>
<comment type="similarity">
    <text evidence="4">Belongs to the NAD(P)-dependent epimerase/dehydratase family. HldD subfamily.</text>
</comment>
<evidence type="ECO:0000259" key="5">
    <source>
        <dbReference type="Pfam" id="PF01370"/>
    </source>
</evidence>
<dbReference type="HAMAP" id="MF_01601">
    <property type="entry name" value="Heptose_epimerase"/>
    <property type="match status" value="1"/>
</dbReference>
<feature type="binding site" evidence="4">
    <location>
        <position position="187"/>
    </location>
    <ligand>
        <name>NADP(+)</name>
        <dbReference type="ChEBI" id="CHEBI:58349"/>
    </ligand>
</feature>
<evidence type="ECO:0000256" key="4">
    <source>
        <dbReference type="HAMAP-Rule" id="MF_01601"/>
    </source>
</evidence>
<dbReference type="Pfam" id="PF01370">
    <property type="entry name" value="Epimerase"/>
    <property type="match status" value="1"/>
</dbReference>
<feature type="binding site" evidence="4">
    <location>
        <begin position="211"/>
        <end position="214"/>
    </location>
    <ligand>
        <name>substrate</name>
    </ligand>
</feature>
<feature type="binding site" evidence="4">
    <location>
        <position position="179"/>
    </location>
    <ligand>
        <name>NADP(+)</name>
        <dbReference type="ChEBI" id="CHEBI:58349"/>
    </ligand>
</feature>
<feature type="binding site" evidence="4">
    <location>
        <position position="178"/>
    </location>
    <ligand>
        <name>substrate</name>
    </ligand>
</feature>
<dbReference type="PANTHER" id="PTHR43103">
    <property type="entry name" value="NUCLEOSIDE-DIPHOSPHATE-SUGAR EPIMERASE"/>
    <property type="match status" value="1"/>
</dbReference>
<dbReference type="NCBIfam" id="TIGR02197">
    <property type="entry name" value="heptose_epim"/>
    <property type="match status" value="1"/>
</dbReference>
<dbReference type="RefSeq" id="WP_263412935.1">
    <property type="nucleotide sequence ID" value="NZ_BAABBH010000001.1"/>
</dbReference>
<feature type="binding site" evidence="4">
    <location>
        <position position="189"/>
    </location>
    <ligand>
        <name>substrate</name>
    </ligand>
</feature>
<dbReference type="EC" id="5.1.3.20" evidence="4"/>
<feature type="binding site" evidence="4">
    <location>
        <position position="151"/>
    </location>
    <ligand>
        <name>NADP(+)</name>
        <dbReference type="ChEBI" id="CHEBI:58349"/>
    </ligand>
</feature>
<comment type="catalytic activity">
    <reaction evidence="4">
        <text>ADP-D-glycero-beta-D-manno-heptose = ADP-L-glycero-beta-D-manno-heptose</text>
        <dbReference type="Rhea" id="RHEA:17577"/>
        <dbReference type="ChEBI" id="CHEBI:59967"/>
        <dbReference type="ChEBI" id="CHEBI:61506"/>
        <dbReference type="EC" id="5.1.3.20"/>
    </reaction>
</comment>
<dbReference type="CDD" id="cd05248">
    <property type="entry name" value="ADP_GME_SDR_e"/>
    <property type="match status" value="1"/>
</dbReference>
<feature type="domain" description="NAD-dependent epimerase/dehydratase" evidence="5">
    <location>
        <begin position="5"/>
        <end position="253"/>
    </location>
</feature>
<feature type="active site" description="Proton acceptor" evidence="4">
    <location>
        <position position="187"/>
    </location>
</feature>
<dbReference type="Gene3D" id="3.40.50.720">
    <property type="entry name" value="NAD(P)-binding Rossmann-like Domain"/>
    <property type="match status" value="1"/>
</dbReference>
<evidence type="ECO:0000313" key="7">
    <source>
        <dbReference type="Proteomes" id="UP001634747"/>
    </source>
</evidence>
<feature type="binding site" evidence="4">
    <location>
        <begin position="12"/>
        <end position="13"/>
    </location>
    <ligand>
        <name>NADP(+)</name>
        <dbReference type="ChEBI" id="CHEBI:58349"/>
    </ligand>
</feature>
<accession>A0ABW9KIY5</accession>
<evidence type="ECO:0000256" key="2">
    <source>
        <dbReference type="ARBA" id="ARBA00023235"/>
    </source>
</evidence>
<comment type="caution">
    <text evidence="6">The sequence shown here is derived from an EMBL/GenBank/DDBJ whole genome shotgun (WGS) entry which is preliminary data.</text>
</comment>
<dbReference type="InterPro" id="IPR001509">
    <property type="entry name" value="Epimerase_deHydtase"/>
</dbReference>
<organism evidence="6 7">
    <name type="scientific">Terriglobus aquaticus</name>
    <dbReference type="NCBI Taxonomy" id="940139"/>
    <lineage>
        <taxon>Bacteria</taxon>
        <taxon>Pseudomonadati</taxon>
        <taxon>Acidobacteriota</taxon>
        <taxon>Terriglobia</taxon>
        <taxon>Terriglobales</taxon>
        <taxon>Acidobacteriaceae</taxon>
        <taxon>Terriglobus</taxon>
    </lineage>
</organism>
<evidence type="ECO:0000313" key="6">
    <source>
        <dbReference type="EMBL" id="MFN2975542.1"/>
    </source>
</evidence>
<feature type="binding site" evidence="4">
    <location>
        <begin position="79"/>
        <end position="83"/>
    </location>
    <ligand>
        <name>NADP(+)</name>
        <dbReference type="ChEBI" id="CHEBI:58349"/>
    </ligand>
</feature>
<feature type="active site" description="Proton acceptor" evidence="4">
    <location>
        <position position="147"/>
    </location>
</feature>